<keyword evidence="6 12" id="KW-0418">Kinase</keyword>
<reference evidence="12 13" key="1">
    <citation type="submission" date="2024-09" db="EMBL/GenBank/DDBJ databases">
        <authorList>
            <person name="Sun Q."/>
            <person name="Mori K."/>
        </authorList>
    </citation>
    <scope>NUCLEOTIDE SEQUENCE [LARGE SCALE GENOMIC DNA]</scope>
    <source>
        <strain evidence="12 13">TBRC 3947</strain>
    </source>
</reference>
<dbReference type="EMBL" id="JBHLUH010000089">
    <property type="protein sequence ID" value="MFC0533732.1"/>
    <property type="molecule type" value="Genomic_DNA"/>
</dbReference>
<dbReference type="InterPro" id="IPR036890">
    <property type="entry name" value="HATPase_C_sf"/>
</dbReference>
<evidence type="ECO:0000256" key="10">
    <source>
        <dbReference type="SAM" id="Phobius"/>
    </source>
</evidence>
<comment type="caution">
    <text evidence="12">The sequence shown here is derived from an EMBL/GenBank/DDBJ whole genome shotgun (WGS) entry which is preliminary data.</text>
</comment>
<keyword evidence="8" id="KW-0902">Two-component regulatory system</keyword>
<evidence type="ECO:0000256" key="9">
    <source>
        <dbReference type="SAM" id="MobiDB-lite"/>
    </source>
</evidence>
<dbReference type="InterPro" id="IPR050482">
    <property type="entry name" value="Sensor_HK_TwoCompSys"/>
</dbReference>
<evidence type="ECO:0000259" key="11">
    <source>
        <dbReference type="Pfam" id="PF07730"/>
    </source>
</evidence>
<comment type="catalytic activity">
    <reaction evidence="1">
        <text>ATP + protein L-histidine = ADP + protein N-phospho-L-histidine.</text>
        <dbReference type="EC" id="2.7.13.3"/>
    </reaction>
</comment>
<keyword evidence="10" id="KW-0472">Membrane</keyword>
<keyword evidence="3" id="KW-0597">Phosphoprotein</keyword>
<proteinExistence type="predicted"/>
<feature type="compositionally biased region" description="Low complexity" evidence="9">
    <location>
        <begin position="335"/>
        <end position="344"/>
    </location>
</feature>
<dbReference type="Proteomes" id="UP001589867">
    <property type="component" value="Unassembled WGS sequence"/>
</dbReference>
<feature type="transmembrane region" description="Helical" evidence="10">
    <location>
        <begin position="115"/>
        <end position="133"/>
    </location>
</feature>
<keyword evidence="13" id="KW-1185">Reference proteome</keyword>
<evidence type="ECO:0000256" key="1">
    <source>
        <dbReference type="ARBA" id="ARBA00000085"/>
    </source>
</evidence>
<accession>A0ABV6MH40</accession>
<keyword evidence="5" id="KW-0547">Nucleotide-binding</keyword>
<evidence type="ECO:0000313" key="13">
    <source>
        <dbReference type="Proteomes" id="UP001589867"/>
    </source>
</evidence>
<sequence>MDRTGLRAWGGAITTSLAFPLAALGAALLVFATAGVSAGLVGALVVALVPWALLAGQVRLPPWAMAAAGAGVPALMSVGYEAPGAIFLALLAVAWLAATGGLRAELGAGAAAPEVAAFAVTLAAPVVGLARYGEWREDYPFPVFFGTGTLLAWLIGRILRRERQLVAALTDAQGRLDAAAAAAERRRIAVDVHDAVGHGLSVVLLNVVGARQVLERDPAAAGEALDRAERVGRESLDSVRGIVGLLREPAGDPTGTRPPPPGATDLAALLHTAAASGLALRSEVSGDLSTVDAYAGLAAYRLTQEALSNVEHHAPGADVLVRLTREPGRLAVSVRNGPSRRAASGGRGGGTGLDGMRQRVGALGGTVSAGPDGDGWLVEATLPLRDGGAPGAASGNGAAAGGPRHASGGQSEPIRPRDASGGPSEAEATAAPSRPRPGRGGTVEGR</sequence>
<keyword evidence="4" id="KW-0808">Transferase</keyword>
<dbReference type="SUPFAM" id="SSF55874">
    <property type="entry name" value="ATPase domain of HSP90 chaperone/DNA topoisomerase II/histidine kinase"/>
    <property type="match status" value="1"/>
</dbReference>
<organism evidence="12 13">
    <name type="scientific">Phytohabitans kaempferiae</name>
    <dbReference type="NCBI Taxonomy" id="1620943"/>
    <lineage>
        <taxon>Bacteria</taxon>
        <taxon>Bacillati</taxon>
        <taxon>Actinomycetota</taxon>
        <taxon>Actinomycetes</taxon>
        <taxon>Micromonosporales</taxon>
        <taxon>Micromonosporaceae</taxon>
    </lineage>
</organism>
<feature type="domain" description="Signal transduction histidine kinase subgroup 3 dimerisation and phosphoacceptor" evidence="11">
    <location>
        <begin position="184"/>
        <end position="249"/>
    </location>
</feature>
<dbReference type="InterPro" id="IPR011712">
    <property type="entry name" value="Sig_transdc_His_kin_sub3_dim/P"/>
</dbReference>
<dbReference type="Pfam" id="PF07730">
    <property type="entry name" value="HisKA_3"/>
    <property type="match status" value="1"/>
</dbReference>
<dbReference type="PANTHER" id="PTHR24421:SF10">
    <property type="entry name" value="NITRATE_NITRITE SENSOR PROTEIN NARQ"/>
    <property type="match status" value="1"/>
</dbReference>
<dbReference type="CDD" id="cd16917">
    <property type="entry name" value="HATPase_UhpB-NarQ-NarX-like"/>
    <property type="match status" value="1"/>
</dbReference>
<keyword evidence="10" id="KW-1133">Transmembrane helix</keyword>
<protein>
    <recommendedName>
        <fullName evidence="2">histidine kinase</fullName>
        <ecNumber evidence="2">2.7.13.3</ecNumber>
    </recommendedName>
</protein>
<feature type="transmembrane region" description="Helical" evidence="10">
    <location>
        <begin position="86"/>
        <end position="103"/>
    </location>
</feature>
<name>A0ABV6MH40_9ACTN</name>
<evidence type="ECO:0000313" key="12">
    <source>
        <dbReference type="EMBL" id="MFC0533732.1"/>
    </source>
</evidence>
<evidence type="ECO:0000256" key="7">
    <source>
        <dbReference type="ARBA" id="ARBA00022840"/>
    </source>
</evidence>
<evidence type="ECO:0000256" key="2">
    <source>
        <dbReference type="ARBA" id="ARBA00012438"/>
    </source>
</evidence>
<evidence type="ECO:0000256" key="8">
    <source>
        <dbReference type="ARBA" id="ARBA00023012"/>
    </source>
</evidence>
<feature type="transmembrane region" description="Helical" evidence="10">
    <location>
        <begin position="12"/>
        <end position="32"/>
    </location>
</feature>
<feature type="region of interest" description="Disordered" evidence="9">
    <location>
        <begin position="333"/>
        <end position="446"/>
    </location>
</feature>
<dbReference type="Gene3D" id="1.20.5.1930">
    <property type="match status" value="1"/>
</dbReference>
<keyword evidence="10" id="KW-0812">Transmembrane</keyword>
<evidence type="ECO:0000256" key="5">
    <source>
        <dbReference type="ARBA" id="ARBA00022741"/>
    </source>
</evidence>
<gene>
    <name evidence="12" type="ORF">ACFFIA_39625</name>
</gene>
<keyword evidence="7" id="KW-0067">ATP-binding</keyword>
<evidence type="ECO:0000256" key="6">
    <source>
        <dbReference type="ARBA" id="ARBA00022777"/>
    </source>
</evidence>
<dbReference type="Gene3D" id="3.30.565.10">
    <property type="entry name" value="Histidine kinase-like ATPase, C-terminal domain"/>
    <property type="match status" value="1"/>
</dbReference>
<dbReference type="RefSeq" id="WP_377261716.1">
    <property type="nucleotide sequence ID" value="NZ_JBHLUH010000089.1"/>
</dbReference>
<dbReference type="PANTHER" id="PTHR24421">
    <property type="entry name" value="NITRATE/NITRITE SENSOR PROTEIN NARX-RELATED"/>
    <property type="match status" value="1"/>
</dbReference>
<evidence type="ECO:0000256" key="4">
    <source>
        <dbReference type="ARBA" id="ARBA00022679"/>
    </source>
</evidence>
<feature type="transmembrane region" description="Helical" evidence="10">
    <location>
        <begin position="139"/>
        <end position="159"/>
    </location>
</feature>
<feature type="transmembrane region" description="Helical" evidence="10">
    <location>
        <begin position="38"/>
        <end position="56"/>
    </location>
</feature>
<dbReference type="GO" id="GO:0016301">
    <property type="term" value="F:kinase activity"/>
    <property type="evidence" value="ECO:0007669"/>
    <property type="project" value="UniProtKB-KW"/>
</dbReference>
<evidence type="ECO:0000256" key="3">
    <source>
        <dbReference type="ARBA" id="ARBA00022553"/>
    </source>
</evidence>
<dbReference type="EC" id="2.7.13.3" evidence="2"/>